<dbReference type="GO" id="GO:0005634">
    <property type="term" value="C:nucleus"/>
    <property type="evidence" value="ECO:0000318"/>
    <property type="project" value="GO_Central"/>
</dbReference>
<evidence type="ECO:0008006" key="4">
    <source>
        <dbReference type="Google" id="ProtNLM"/>
    </source>
</evidence>
<dbReference type="FunCoup" id="D8S8T2">
    <property type="interactions" value="3179"/>
</dbReference>
<feature type="region of interest" description="Disordered" evidence="1">
    <location>
        <begin position="68"/>
        <end position="89"/>
    </location>
</feature>
<dbReference type="InterPro" id="IPR019370">
    <property type="entry name" value="E2F-assoc_phosphoprotein"/>
</dbReference>
<keyword evidence="3" id="KW-1185">Reference proteome</keyword>
<dbReference type="STRING" id="88036.D8S8T2"/>
<name>D8S8T2_SELML</name>
<dbReference type="PANTHER" id="PTHR15967">
    <property type="entry name" value="E2F-ASSOCIATED PHOSPHOPROTEIN"/>
    <property type="match status" value="1"/>
</dbReference>
<dbReference type="Gramene" id="EFJ19084">
    <property type="protein sequence ID" value="EFJ19084"/>
    <property type="gene ID" value="SELMODRAFT_111449"/>
</dbReference>
<reference evidence="2 3" key="1">
    <citation type="journal article" date="2011" name="Science">
        <title>The Selaginella genome identifies genetic changes associated with the evolution of vascular plants.</title>
        <authorList>
            <person name="Banks J.A."/>
            <person name="Nishiyama T."/>
            <person name="Hasebe M."/>
            <person name="Bowman J.L."/>
            <person name="Gribskov M."/>
            <person name="dePamphilis C."/>
            <person name="Albert V.A."/>
            <person name="Aono N."/>
            <person name="Aoyama T."/>
            <person name="Ambrose B.A."/>
            <person name="Ashton N.W."/>
            <person name="Axtell M.J."/>
            <person name="Barker E."/>
            <person name="Barker M.S."/>
            <person name="Bennetzen J.L."/>
            <person name="Bonawitz N.D."/>
            <person name="Chapple C."/>
            <person name="Cheng C."/>
            <person name="Correa L.G."/>
            <person name="Dacre M."/>
            <person name="DeBarry J."/>
            <person name="Dreyer I."/>
            <person name="Elias M."/>
            <person name="Engstrom E.M."/>
            <person name="Estelle M."/>
            <person name="Feng L."/>
            <person name="Finet C."/>
            <person name="Floyd S.K."/>
            <person name="Frommer W.B."/>
            <person name="Fujita T."/>
            <person name="Gramzow L."/>
            <person name="Gutensohn M."/>
            <person name="Harholt J."/>
            <person name="Hattori M."/>
            <person name="Heyl A."/>
            <person name="Hirai T."/>
            <person name="Hiwatashi Y."/>
            <person name="Ishikawa M."/>
            <person name="Iwata M."/>
            <person name="Karol K.G."/>
            <person name="Koehler B."/>
            <person name="Kolukisaoglu U."/>
            <person name="Kubo M."/>
            <person name="Kurata T."/>
            <person name="Lalonde S."/>
            <person name="Li K."/>
            <person name="Li Y."/>
            <person name="Litt A."/>
            <person name="Lyons E."/>
            <person name="Manning G."/>
            <person name="Maruyama T."/>
            <person name="Michael T.P."/>
            <person name="Mikami K."/>
            <person name="Miyazaki S."/>
            <person name="Morinaga S."/>
            <person name="Murata T."/>
            <person name="Mueller-Roeber B."/>
            <person name="Nelson D.R."/>
            <person name="Obara M."/>
            <person name="Oguri Y."/>
            <person name="Olmstead R.G."/>
            <person name="Onodera N."/>
            <person name="Petersen B.L."/>
            <person name="Pils B."/>
            <person name="Prigge M."/>
            <person name="Rensing S.A."/>
            <person name="Riano-Pachon D.M."/>
            <person name="Roberts A.W."/>
            <person name="Sato Y."/>
            <person name="Scheller H.V."/>
            <person name="Schulz B."/>
            <person name="Schulz C."/>
            <person name="Shakirov E.V."/>
            <person name="Shibagaki N."/>
            <person name="Shinohara N."/>
            <person name="Shippen D.E."/>
            <person name="Soerensen I."/>
            <person name="Sotooka R."/>
            <person name="Sugimoto N."/>
            <person name="Sugita M."/>
            <person name="Sumikawa N."/>
            <person name="Tanurdzic M."/>
            <person name="Theissen G."/>
            <person name="Ulvskov P."/>
            <person name="Wakazuki S."/>
            <person name="Weng J.K."/>
            <person name="Willats W.W."/>
            <person name="Wipf D."/>
            <person name="Wolf P.G."/>
            <person name="Yang L."/>
            <person name="Zimmer A.D."/>
            <person name="Zhu Q."/>
            <person name="Mitros T."/>
            <person name="Hellsten U."/>
            <person name="Loque D."/>
            <person name="Otillar R."/>
            <person name="Salamov A."/>
            <person name="Schmutz J."/>
            <person name="Shapiro H."/>
            <person name="Lindquist E."/>
            <person name="Lucas S."/>
            <person name="Rokhsar D."/>
            <person name="Grigoriev I.V."/>
        </authorList>
    </citation>
    <scope>NUCLEOTIDE SEQUENCE [LARGE SCALE GENOMIC DNA]</scope>
</reference>
<dbReference type="HOGENOM" id="CLU_075202_1_0_1"/>
<feature type="compositionally biased region" description="Basic residues" evidence="1">
    <location>
        <begin position="73"/>
        <end position="83"/>
    </location>
</feature>
<dbReference type="OrthoDB" id="122464at2759"/>
<proteinExistence type="predicted"/>
<evidence type="ECO:0000256" key="1">
    <source>
        <dbReference type="SAM" id="MobiDB-lite"/>
    </source>
</evidence>
<dbReference type="EMBL" id="GL377607">
    <property type="protein sequence ID" value="EFJ19084.1"/>
    <property type="molecule type" value="Genomic_DNA"/>
</dbReference>
<protein>
    <recommendedName>
        <fullName evidence="4">E2F-associated phosphoprotein</fullName>
    </recommendedName>
</protein>
<dbReference type="Pfam" id="PF10238">
    <property type="entry name" value="Eapp_C"/>
    <property type="match status" value="1"/>
</dbReference>
<dbReference type="AlphaFoldDB" id="D8S8T2"/>
<organism evidence="3">
    <name type="scientific">Selaginella moellendorffii</name>
    <name type="common">Spikemoss</name>
    <dbReference type="NCBI Taxonomy" id="88036"/>
    <lineage>
        <taxon>Eukaryota</taxon>
        <taxon>Viridiplantae</taxon>
        <taxon>Streptophyta</taxon>
        <taxon>Embryophyta</taxon>
        <taxon>Tracheophyta</taxon>
        <taxon>Lycopodiopsida</taxon>
        <taxon>Selaginellales</taxon>
        <taxon>Selaginellaceae</taxon>
        <taxon>Selaginella</taxon>
    </lineage>
</organism>
<gene>
    <name evidence="2" type="ORF">SELMODRAFT_111449</name>
</gene>
<sequence>ELYDPLIDDHDEKWATAQRQGRKSDAILSCPACFTTLCLDCQRHEIYVTQYRAMFVRNCRVCEDEFVEESRGDRRKSQRKRKREPLSSIATPAAAAPTLRRVRCAVCSVEVGAIDSDEVYHFFNALPSYS</sequence>
<dbReference type="eggNOG" id="KOG3395">
    <property type="taxonomic scope" value="Eukaryota"/>
</dbReference>
<dbReference type="PANTHER" id="PTHR15967:SF0">
    <property type="entry name" value="E2F-ASSOCIATED PHOSPHOPROTEIN"/>
    <property type="match status" value="1"/>
</dbReference>
<accession>D8S8T2</accession>
<evidence type="ECO:0000313" key="3">
    <source>
        <dbReference type="Proteomes" id="UP000001514"/>
    </source>
</evidence>
<dbReference type="InParanoid" id="D8S8T2"/>
<feature type="non-terminal residue" evidence="2">
    <location>
        <position position="1"/>
    </location>
</feature>
<dbReference type="Proteomes" id="UP000001514">
    <property type="component" value="Unassembled WGS sequence"/>
</dbReference>
<dbReference type="OMA" id="IFVVNCK"/>
<dbReference type="KEGG" id="smo:SELMODRAFT_111449"/>
<evidence type="ECO:0000313" key="2">
    <source>
        <dbReference type="EMBL" id="EFJ19084.1"/>
    </source>
</evidence>